<dbReference type="PANTHER" id="PTHR39469:SF1">
    <property type="entry name" value="DUF4203 DOMAIN-CONTAINING PROTEIN"/>
    <property type="match status" value="1"/>
</dbReference>
<feature type="transmembrane region" description="Helical" evidence="6">
    <location>
        <begin position="153"/>
        <end position="173"/>
    </location>
</feature>
<keyword evidence="4 6" id="KW-0472">Membrane</keyword>
<accession>A0A168HGP9</accession>
<dbReference type="PANTHER" id="PTHR39469">
    <property type="entry name" value="CHROMOSOME 1, WHOLE GENOME SHOTGUN SEQUENCE"/>
    <property type="match status" value="1"/>
</dbReference>
<name>A0A168HGP9_CORDF</name>
<feature type="compositionally biased region" description="Low complexity" evidence="5">
    <location>
        <begin position="856"/>
        <end position="875"/>
    </location>
</feature>
<reference evidence="9 10" key="1">
    <citation type="journal article" date="2016" name="Genome Biol. Evol.">
        <title>Divergent and convergent evolution of fungal pathogenicity.</title>
        <authorList>
            <person name="Shang Y."/>
            <person name="Xiao G."/>
            <person name="Zheng P."/>
            <person name="Cen K."/>
            <person name="Zhan S."/>
            <person name="Wang C."/>
        </authorList>
    </citation>
    <scope>NUCLEOTIDE SEQUENCE [LARGE SCALE GENOMIC DNA]</scope>
    <source>
        <strain evidence="9 10">RCEF 1005</strain>
    </source>
</reference>
<feature type="region of interest" description="Disordered" evidence="5">
    <location>
        <begin position="588"/>
        <end position="749"/>
    </location>
</feature>
<evidence type="ECO:0000259" key="8">
    <source>
        <dbReference type="Pfam" id="PF13886"/>
    </source>
</evidence>
<feature type="chain" id="PRO_5007897629" description="TM7S3/TM198-like domain-containing protein" evidence="7">
    <location>
        <begin position="24"/>
        <end position="1174"/>
    </location>
</feature>
<feature type="region of interest" description="Disordered" evidence="5">
    <location>
        <begin position="1123"/>
        <end position="1174"/>
    </location>
</feature>
<evidence type="ECO:0000256" key="6">
    <source>
        <dbReference type="SAM" id="Phobius"/>
    </source>
</evidence>
<feature type="region of interest" description="Disordered" evidence="5">
    <location>
        <begin position="806"/>
        <end position="844"/>
    </location>
</feature>
<dbReference type="Pfam" id="PF13886">
    <property type="entry name" value="TM7S3_TM198"/>
    <property type="match status" value="1"/>
</dbReference>
<feature type="signal peptide" evidence="7">
    <location>
        <begin position="1"/>
        <end position="23"/>
    </location>
</feature>
<feature type="compositionally biased region" description="Low complexity" evidence="5">
    <location>
        <begin position="35"/>
        <end position="50"/>
    </location>
</feature>
<proteinExistence type="predicted"/>
<organism evidence="9 10">
    <name type="scientific">Akanthomyces lecanii RCEF 1005</name>
    <dbReference type="NCBI Taxonomy" id="1081108"/>
    <lineage>
        <taxon>Eukaryota</taxon>
        <taxon>Fungi</taxon>
        <taxon>Dikarya</taxon>
        <taxon>Ascomycota</taxon>
        <taxon>Pezizomycotina</taxon>
        <taxon>Sordariomycetes</taxon>
        <taxon>Hypocreomycetidae</taxon>
        <taxon>Hypocreales</taxon>
        <taxon>Cordycipitaceae</taxon>
        <taxon>Akanthomyces</taxon>
        <taxon>Cordyceps confragosa</taxon>
    </lineage>
</organism>
<feature type="region of interest" description="Disordered" evidence="5">
    <location>
        <begin position="482"/>
        <end position="551"/>
    </location>
</feature>
<evidence type="ECO:0000256" key="5">
    <source>
        <dbReference type="SAM" id="MobiDB-lite"/>
    </source>
</evidence>
<keyword evidence="7" id="KW-0732">Signal</keyword>
<comment type="caution">
    <text evidence="9">The sequence shown here is derived from an EMBL/GenBank/DDBJ whole genome shotgun (WGS) entry which is preliminary data.</text>
</comment>
<evidence type="ECO:0000256" key="1">
    <source>
        <dbReference type="ARBA" id="ARBA00004141"/>
    </source>
</evidence>
<dbReference type="AlphaFoldDB" id="A0A168HGP9"/>
<evidence type="ECO:0000256" key="7">
    <source>
        <dbReference type="SAM" id="SignalP"/>
    </source>
</evidence>
<feature type="compositionally biased region" description="Polar residues" evidence="5">
    <location>
        <begin position="822"/>
        <end position="832"/>
    </location>
</feature>
<feature type="transmembrane region" description="Helical" evidence="6">
    <location>
        <begin position="127"/>
        <end position="146"/>
    </location>
</feature>
<feature type="compositionally biased region" description="Polar residues" evidence="5">
    <location>
        <begin position="679"/>
        <end position="710"/>
    </location>
</feature>
<feature type="compositionally biased region" description="Polar residues" evidence="5">
    <location>
        <begin position="1047"/>
        <end position="1060"/>
    </location>
</feature>
<keyword evidence="2 6" id="KW-0812">Transmembrane</keyword>
<feature type="transmembrane region" description="Helical" evidence="6">
    <location>
        <begin position="236"/>
        <end position="254"/>
    </location>
</feature>
<feature type="region of interest" description="Disordered" evidence="5">
    <location>
        <begin position="1082"/>
        <end position="1105"/>
    </location>
</feature>
<feature type="domain" description="TM7S3/TM198-like" evidence="8">
    <location>
        <begin position="131"/>
        <end position="334"/>
    </location>
</feature>
<evidence type="ECO:0000256" key="3">
    <source>
        <dbReference type="ARBA" id="ARBA00022989"/>
    </source>
</evidence>
<dbReference type="EMBL" id="AZHF01000003">
    <property type="protein sequence ID" value="OAA77747.1"/>
    <property type="molecule type" value="Genomic_DNA"/>
</dbReference>
<dbReference type="GO" id="GO:0016020">
    <property type="term" value="C:membrane"/>
    <property type="evidence" value="ECO:0007669"/>
    <property type="project" value="UniProtKB-SubCell"/>
</dbReference>
<feature type="compositionally biased region" description="Low complexity" evidence="5">
    <location>
        <begin position="588"/>
        <end position="597"/>
    </location>
</feature>
<evidence type="ECO:0000313" key="10">
    <source>
        <dbReference type="Proteomes" id="UP000076881"/>
    </source>
</evidence>
<evidence type="ECO:0000313" key="9">
    <source>
        <dbReference type="EMBL" id="OAA77747.1"/>
    </source>
</evidence>
<feature type="transmembrane region" description="Helical" evidence="6">
    <location>
        <begin position="185"/>
        <end position="203"/>
    </location>
</feature>
<feature type="transmembrane region" description="Helical" evidence="6">
    <location>
        <begin position="261"/>
        <end position="279"/>
    </location>
</feature>
<keyword evidence="10" id="KW-1185">Reference proteome</keyword>
<sequence length="1174" mass="126095">MFLKPFRICALLCLILALQLATAQSFQVIRRADDATPTAGGAPPATTKPPVETGKGDDGNNDSSSKSASGDLSASLTGTATDSHNSTASGTSTASTPTPSLSGNSTFLNVTIPHGQLPLAPVLTPGWGVAGIIMMLTGLVYALIGIKNPWIHAFFSTAYMAALGVTVLIVYVMNVPLSNALQGGYVAAIILSGCAIGAASIFFKELTEGLGCALGGFCFSMWLLCLVPGGLLHSTASKAIFIACFTLVGFAFYFSRFTRDWSLIVSIAFAGATIAVLGIDCFSRAGLKEFWAWIWALNDNLFPLGADTYPVTRGIRVETAAIVIIFLVATMSQVRLWKIVREKREKRAALRAEGQRNLEEEEETVGRQIEEANARDRAEWERVYGDGGAESITASHLTENGEVHEKNLSRSRVYAARKGSGEATEMSELSECGQSGMDQLMAGEGEDGGVTVRVGADEILEGEGDEMVAGDQGMVVNEKVDEDVDVPQQPTAVGQRSSKISTQNRRASGNPATSGRALAHSQMVTPSPDVVPLPFNVPKGHRARSERSSVATFADDADEDLTSVAPRRDQRNSVVKRLSRGSADLLRSLSQRSGRSSHTPELAHNGGESTEMLLTQMKPHRQNQDNESLAATVDLESVSGGERRSIDLDDGDNDPEAEVKAVDEAEEKAELKDAEASPAHTTAVDQASVTSKKATRQSTASQNKRSSFRSQVVAGPAESEAPDESVYAPQSEMPKSIASEMSGPVSLTRERLPSSLSRVALSYRTNEWAKHLSNADLPDMDQLPVEKPVRTKKAAKERAKPVNIEELQRTAEDGAPAPALPRSQSRMSTMSIASAKPQTPVPAEAEPTQMIIPVATTSPRDTSSPVSPTDTTAAPRLRSASSTNMRKISPTVQPIPEEERSVTDASGVLPVAHEEEEHPAMEASPVLEASQFVKPAAVPGIVSYASPQTLLGQREMFLRTRSQGSLVNTIGEMQATPAPPTAAASDAGSIHNYPMYAAAFASDPDEIPLSQRRSMILGSRMSMNESSYSLNRSESRAGSSHGGVDNLTFNSHQPQRNSGLPTQAVRDTQLANFRMSVSQDLRAGNPMMSSGGRETPFASTNSLLGGREAEVQRNIEMQRHVLMGQKEAEAQRREMQRRDKEFSDRAFDDRMRSGDLLDAHREAMRKMQRGSGKR</sequence>
<gene>
    <name evidence="9" type="ORF">LEL_04570</name>
</gene>
<comment type="subcellular location">
    <subcellularLocation>
        <location evidence="1">Membrane</location>
        <topology evidence="1">Multi-pass membrane protein</topology>
    </subcellularLocation>
</comment>
<feature type="transmembrane region" description="Helical" evidence="6">
    <location>
        <begin position="210"/>
        <end position="230"/>
    </location>
</feature>
<evidence type="ECO:0000256" key="4">
    <source>
        <dbReference type="ARBA" id="ARBA00023136"/>
    </source>
</evidence>
<feature type="compositionally biased region" description="Low complexity" evidence="5">
    <location>
        <begin position="61"/>
        <end position="76"/>
    </location>
</feature>
<feature type="compositionally biased region" description="Low complexity" evidence="5">
    <location>
        <begin position="86"/>
        <end position="100"/>
    </location>
</feature>
<feature type="region of interest" description="Disordered" evidence="5">
    <location>
        <begin position="856"/>
        <end position="882"/>
    </location>
</feature>
<protein>
    <recommendedName>
        <fullName evidence="8">TM7S3/TM198-like domain-containing protein</fullName>
    </recommendedName>
</protein>
<feature type="region of interest" description="Disordered" evidence="5">
    <location>
        <begin position="34"/>
        <end position="100"/>
    </location>
</feature>
<keyword evidence="3 6" id="KW-1133">Transmembrane helix</keyword>
<feature type="compositionally biased region" description="Polar residues" evidence="5">
    <location>
        <begin position="1027"/>
        <end position="1038"/>
    </location>
</feature>
<dbReference type="STRING" id="1081108.A0A168HGP9"/>
<evidence type="ECO:0000256" key="2">
    <source>
        <dbReference type="ARBA" id="ARBA00022692"/>
    </source>
</evidence>
<feature type="region of interest" description="Disordered" evidence="5">
    <location>
        <begin position="1027"/>
        <end position="1060"/>
    </location>
</feature>
<feature type="compositionally biased region" description="Basic and acidic residues" evidence="5">
    <location>
        <begin position="657"/>
        <end position="675"/>
    </location>
</feature>
<feature type="compositionally biased region" description="Basic and acidic residues" evidence="5">
    <location>
        <begin position="1126"/>
        <end position="1165"/>
    </location>
</feature>
<dbReference type="OrthoDB" id="102260at2759"/>
<feature type="compositionally biased region" description="Polar residues" evidence="5">
    <location>
        <begin position="488"/>
        <end position="513"/>
    </location>
</feature>
<dbReference type="Proteomes" id="UP000076881">
    <property type="component" value="Unassembled WGS sequence"/>
</dbReference>
<dbReference type="InterPro" id="IPR025256">
    <property type="entry name" value="TM7S3/TM198-like_dom"/>
</dbReference>